<dbReference type="EMBL" id="JAOTOJ010000009">
    <property type="protein sequence ID" value="KAK9395444.1"/>
    <property type="molecule type" value="Genomic_DNA"/>
</dbReference>
<proteinExistence type="inferred from homology"/>
<dbReference type="Proteomes" id="UP001474421">
    <property type="component" value="Unassembled WGS sequence"/>
</dbReference>
<dbReference type="GO" id="GO:0030141">
    <property type="term" value="C:secretory granule"/>
    <property type="evidence" value="ECO:0007669"/>
    <property type="project" value="TreeGrafter"/>
</dbReference>
<evidence type="ECO:0000256" key="1">
    <source>
        <dbReference type="ARBA" id="ARBA00004613"/>
    </source>
</evidence>
<feature type="domain" description="Galanin" evidence="6">
    <location>
        <begin position="18"/>
        <end position="30"/>
    </location>
</feature>
<dbReference type="InterPro" id="IPR008174">
    <property type="entry name" value="Galanin"/>
</dbReference>
<dbReference type="PANTHER" id="PTHR16839:SF1">
    <property type="entry name" value="GALANIN PEPTIDES"/>
    <property type="match status" value="1"/>
</dbReference>
<evidence type="ECO:0000256" key="2">
    <source>
        <dbReference type="ARBA" id="ARBA00006871"/>
    </source>
</evidence>
<keyword evidence="5" id="KW-0527">Neuropeptide</keyword>
<evidence type="ECO:0000313" key="8">
    <source>
        <dbReference type="Proteomes" id="UP001474421"/>
    </source>
</evidence>
<name>A0AAW1B0A8_CROAD</name>
<evidence type="ECO:0000256" key="4">
    <source>
        <dbReference type="ARBA" id="ARBA00022702"/>
    </source>
</evidence>
<evidence type="ECO:0000313" key="7">
    <source>
        <dbReference type="EMBL" id="KAK9395444.1"/>
    </source>
</evidence>
<keyword evidence="3" id="KW-0964">Secreted</keyword>
<gene>
    <name evidence="7" type="ORF">NXF25_018805</name>
</gene>
<dbReference type="PANTHER" id="PTHR16839">
    <property type="entry name" value="GALANIN"/>
    <property type="match status" value="1"/>
</dbReference>
<dbReference type="GO" id="GO:0005615">
    <property type="term" value="C:extracellular space"/>
    <property type="evidence" value="ECO:0007669"/>
    <property type="project" value="TreeGrafter"/>
</dbReference>
<dbReference type="AlphaFoldDB" id="A0AAW1B0A8"/>
<comment type="caution">
    <text evidence="7">The sequence shown here is derived from an EMBL/GenBank/DDBJ whole genome shotgun (WGS) entry which is preliminary data.</text>
</comment>
<accession>A0AAW1B0A8</accession>
<dbReference type="InterPro" id="IPR008175">
    <property type="entry name" value="Galanin_pre"/>
</dbReference>
<protein>
    <submittedName>
        <fullName evidence="7">Galanin peptides-like</fullName>
    </submittedName>
</protein>
<organism evidence="7 8">
    <name type="scientific">Crotalus adamanteus</name>
    <name type="common">Eastern diamondback rattlesnake</name>
    <dbReference type="NCBI Taxonomy" id="8729"/>
    <lineage>
        <taxon>Eukaryota</taxon>
        <taxon>Metazoa</taxon>
        <taxon>Chordata</taxon>
        <taxon>Craniata</taxon>
        <taxon>Vertebrata</taxon>
        <taxon>Euteleostomi</taxon>
        <taxon>Lepidosauria</taxon>
        <taxon>Squamata</taxon>
        <taxon>Bifurcata</taxon>
        <taxon>Unidentata</taxon>
        <taxon>Episquamata</taxon>
        <taxon>Toxicofera</taxon>
        <taxon>Serpentes</taxon>
        <taxon>Colubroidea</taxon>
        <taxon>Viperidae</taxon>
        <taxon>Crotalinae</taxon>
        <taxon>Crotalus</taxon>
    </lineage>
</organism>
<evidence type="ECO:0000256" key="3">
    <source>
        <dbReference type="ARBA" id="ARBA00022525"/>
    </source>
</evidence>
<dbReference type="GO" id="GO:0005184">
    <property type="term" value="F:neuropeptide hormone activity"/>
    <property type="evidence" value="ECO:0007669"/>
    <property type="project" value="TreeGrafter"/>
</dbReference>
<dbReference type="GO" id="GO:0031763">
    <property type="term" value="F:galanin receptor binding"/>
    <property type="evidence" value="ECO:0007669"/>
    <property type="project" value="TreeGrafter"/>
</dbReference>
<dbReference type="Pfam" id="PF01296">
    <property type="entry name" value="Galanin"/>
    <property type="match status" value="1"/>
</dbReference>
<dbReference type="GO" id="GO:0007218">
    <property type="term" value="P:neuropeptide signaling pathway"/>
    <property type="evidence" value="ECO:0007669"/>
    <property type="project" value="UniProtKB-KW"/>
</dbReference>
<evidence type="ECO:0000259" key="6">
    <source>
        <dbReference type="PROSITE" id="PS00861"/>
    </source>
</evidence>
<comment type="subcellular location">
    <subcellularLocation>
        <location evidence="1">Secreted</location>
    </subcellularLocation>
</comment>
<comment type="similarity">
    <text evidence="2">Belongs to the galanin family.</text>
</comment>
<dbReference type="PROSITE" id="PS00861">
    <property type="entry name" value="GALANIN"/>
    <property type="match status" value="1"/>
</dbReference>
<evidence type="ECO:0000256" key="5">
    <source>
        <dbReference type="ARBA" id="ARBA00023320"/>
    </source>
</evidence>
<reference evidence="7 8" key="1">
    <citation type="journal article" date="2024" name="Proc. Natl. Acad. Sci. U.S.A.">
        <title>The genetic regulatory architecture and epigenomic basis for age-related changes in rattlesnake venom.</title>
        <authorList>
            <person name="Hogan M.P."/>
            <person name="Holding M.L."/>
            <person name="Nystrom G.S."/>
            <person name="Colston T.J."/>
            <person name="Bartlett D.A."/>
            <person name="Mason A.J."/>
            <person name="Ellsworth S.A."/>
            <person name="Rautsaw R.M."/>
            <person name="Lawrence K.C."/>
            <person name="Strickland J.L."/>
            <person name="He B."/>
            <person name="Fraser P."/>
            <person name="Margres M.J."/>
            <person name="Gilbert D.M."/>
            <person name="Gibbs H.L."/>
            <person name="Parkinson C.L."/>
            <person name="Rokyta D.R."/>
        </authorList>
    </citation>
    <scope>NUCLEOTIDE SEQUENCE [LARGE SCALE GENOMIC DNA]</scope>
    <source>
        <strain evidence="7">DRR0105</strain>
    </source>
</reference>
<keyword evidence="4" id="KW-0372">Hormone</keyword>
<sequence length="74" mass="8441">MLFGDCFGVTFVPKDKRGWTLNSAGYLLGPPPVLQPSDYSILQTLMDFLSYLNLRDQRVIGRLLLQMSEESMQQ</sequence>
<keyword evidence="8" id="KW-1185">Reference proteome</keyword>